<dbReference type="Pfam" id="PF23226">
    <property type="entry name" value="Exo_endo_phos_PGAP2IP"/>
    <property type="match status" value="1"/>
</dbReference>
<dbReference type="Pfam" id="PF23021">
    <property type="entry name" value="6TM_2nd_PGAP2IP"/>
    <property type="match status" value="1"/>
</dbReference>
<gene>
    <name evidence="6" type="ORF">DACRYDRAFT_20468</name>
</gene>
<keyword evidence="7" id="KW-1185">Reference proteome</keyword>
<evidence type="ECO:0008006" key="8">
    <source>
        <dbReference type="Google" id="ProtNLM"/>
    </source>
</evidence>
<keyword evidence="1" id="KW-0812">Transmembrane</keyword>
<dbReference type="PANTHER" id="PTHR14859">
    <property type="entry name" value="CALCOFLUOR WHITE HYPERSENSITIVE PROTEIN PRECURSOR"/>
    <property type="match status" value="1"/>
</dbReference>
<evidence type="ECO:0000259" key="3">
    <source>
        <dbReference type="Pfam" id="PF23021"/>
    </source>
</evidence>
<feature type="domain" description="CWH43-like N-terminal" evidence="2">
    <location>
        <begin position="10"/>
        <end position="218"/>
    </location>
</feature>
<keyword evidence="1" id="KW-0472">Membrane</keyword>
<feature type="transmembrane region" description="Helical" evidence="1">
    <location>
        <begin position="655"/>
        <end position="672"/>
    </location>
</feature>
<feature type="transmembrane region" description="Helical" evidence="1">
    <location>
        <begin position="397"/>
        <end position="415"/>
    </location>
</feature>
<feature type="transmembrane region" description="Helical" evidence="1">
    <location>
        <begin position="554"/>
        <end position="575"/>
    </location>
</feature>
<feature type="transmembrane region" description="Helical" evidence="1">
    <location>
        <begin position="186"/>
        <end position="208"/>
    </location>
</feature>
<dbReference type="GO" id="GO:0016020">
    <property type="term" value="C:membrane"/>
    <property type="evidence" value="ECO:0007669"/>
    <property type="project" value="GOC"/>
</dbReference>
<feature type="domain" description="PGAP2IP first transmembrane" evidence="4">
    <location>
        <begin position="288"/>
        <end position="441"/>
    </location>
</feature>
<evidence type="ECO:0000259" key="5">
    <source>
        <dbReference type="Pfam" id="PF23226"/>
    </source>
</evidence>
<evidence type="ECO:0000259" key="4">
    <source>
        <dbReference type="Pfam" id="PF23022"/>
    </source>
</evidence>
<dbReference type="InterPro" id="IPR036691">
    <property type="entry name" value="Endo/exonu/phosph_ase_sf"/>
</dbReference>
<dbReference type="GeneID" id="63687000"/>
<feature type="transmembrane region" description="Helical" evidence="1">
    <location>
        <begin position="466"/>
        <end position="485"/>
    </location>
</feature>
<dbReference type="SUPFAM" id="SSF56219">
    <property type="entry name" value="DNase I-like"/>
    <property type="match status" value="1"/>
</dbReference>
<keyword evidence="1" id="KW-1133">Transmembrane helix</keyword>
<dbReference type="Pfam" id="PF23022">
    <property type="entry name" value="6TM_1st_PGAP2IP"/>
    <property type="match status" value="1"/>
</dbReference>
<dbReference type="InterPro" id="IPR019402">
    <property type="entry name" value="CWH43_N"/>
</dbReference>
<feature type="transmembrane region" description="Helical" evidence="1">
    <location>
        <begin position="163"/>
        <end position="180"/>
    </location>
</feature>
<feature type="transmembrane region" description="Helical" evidence="1">
    <location>
        <begin position="341"/>
        <end position="359"/>
    </location>
</feature>
<dbReference type="InterPro" id="IPR051916">
    <property type="entry name" value="GPI-anchor_lipid_remodeler"/>
</dbReference>
<feature type="transmembrane region" description="Helical" evidence="1">
    <location>
        <begin position="97"/>
        <end position="119"/>
    </location>
</feature>
<accession>M5G9E5</accession>
<feature type="transmembrane region" description="Helical" evidence="1">
    <location>
        <begin position="365"/>
        <end position="385"/>
    </location>
</feature>
<feature type="transmembrane region" description="Helical" evidence="1">
    <location>
        <begin position="285"/>
        <end position="305"/>
    </location>
</feature>
<reference evidence="6 7" key="1">
    <citation type="journal article" date="2012" name="Science">
        <title>The Paleozoic origin of enzymatic lignin decomposition reconstructed from 31 fungal genomes.</title>
        <authorList>
            <person name="Floudas D."/>
            <person name="Binder M."/>
            <person name="Riley R."/>
            <person name="Barry K."/>
            <person name="Blanchette R.A."/>
            <person name="Henrissat B."/>
            <person name="Martinez A.T."/>
            <person name="Otillar R."/>
            <person name="Spatafora J.W."/>
            <person name="Yadav J.S."/>
            <person name="Aerts A."/>
            <person name="Benoit I."/>
            <person name="Boyd A."/>
            <person name="Carlson A."/>
            <person name="Copeland A."/>
            <person name="Coutinho P.M."/>
            <person name="de Vries R.P."/>
            <person name="Ferreira P."/>
            <person name="Findley K."/>
            <person name="Foster B."/>
            <person name="Gaskell J."/>
            <person name="Glotzer D."/>
            <person name="Gorecki P."/>
            <person name="Heitman J."/>
            <person name="Hesse C."/>
            <person name="Hori C."/>
            <person name="Igarashi K."/>
            <person name="Jurgens J.A."/>
            <person name="Kallen N."/>
            <person name="Kersten P."/>
            <person name="Kohler A."/>
            <person name="Kuees U."/>
            <person name="Kumar T.K.A."/>
            <person name="Kuo A."/>
            <person name="LaButti K."/>
            <person name="Larrondo L.F."/>
            <person name="Lindquist E."/>
            <person name="Ling A."/>
            <person name="Lombard V."/>
            <person name="Lucas S."/>
            <person name="Lundell T."/>
            <person name="Martin R."/>
            <person name="McLaughlin D.J."/>
            <person name="Morgenstern I."/>
            <person name="Morin E."/>
            <person name="Murat C."/>
            <person name="Nagy L.G."/>
            <person name="Nolan M."/>
            <person name="Ohm R.A."/>
            <person name="Patyshakuliyeva A."/>
            <person name="Rokas A."/>
            <person name="Ruiz-Duenas F.J."/>
            <person name="Sabat G."/>
            <person name="Salamov A."/>
            <person name="Samejima M."/>
            <person name="Schmutz J."/>
            <person name="Slot J.C."/>
            <person name="St John F."/>
            <person name="Stenlid J."/>
            <person name="Sun H."/>
            <person name="Sun S."/>
            <person name="Syed K."/>
            <person name="Tsang A."/>
            <person name="Wiebenga A."/>
            <person name="Young D."/>
            <person name="Pisabarro A."/>
            <person name="Eastwood D.C."/>
            <person name="Martin F."/>
            <person name="Cullen D."/>
            <person name="Grigoriev I.V."/>
            <person name="Hibbett D.S."/>
        </authorList>
    </citation>
    <scope>NUCLEOTIDE SEQUENCE [LARGE SCALE GENOMIC DNA]</scope>
    <source>
        <strain evidence="6 7">DJM-731 SS1</strain>
    </source>
</reference>
<sequence>MPQTVSFPGTWIVHAHTLCAASAFLGALAIGIWLHYHKIVKNGVAGWPDEWWPSVSATIGDWYPERSIFQILIALTAAPRFGLLFCCWLVSRAQSPGWANAIVIVGLIRTVSCGGWVYISSTDDHDAHDVLMITYVVLTLPWMLGCIACSPPGKSASGRQRKLIASSFFGMLVPMIYFFIRHKVHHVPGAYTIYSFFEWYLIIADVAFDSRNVLDFRDIEITITQGGPAKTLKGGDVVLQETLQTEILTTETKVISAMSTDEISKLLEPEPALFRATLSFMSDVYLGYVFWSILTSLSVQLFYWSVWALEISGSEVALLSTWSPILLVIPPIRRFASTQPGQGLLLALGCMAGLGAWQFEKVLNRLFAVAAANIIQTAAAAAYWSTSVRDGTNGLQLGLGIIFSVVIKMANHANLPTWPIIDKDQGGIHELATALAALAVVERVLRPVKNPVAQVASRTQRSYLRYMGAVGGMGALFFALHTLVSDAGTLISWTWTGYPIRGPTLLPYGAFVVVAMCAGLALSASRVGALLPRNPLWLFFGAGASYAMYRYRDWVGFAGGLGLATFLMSLLPSFLDMTSVYAPGIAWFLVWTINNLFVLAHVWTVAYAFVPGGIYLRERTDLVLMWMTILLICGGLTLSFGRVQSFDLKSLPFRAVPYVLVTLILLSFGITASRMPTQPPIPYRAGERIITAGIWTVHFGIDLEGRDSQRRLKDLIGGMELDIVGLLETDLNRIVYGNRDLTQVLTEDLGYYIDPGPGPQKHTWGAVLLSKYPILNSSHHLLPSPHGELAPAITATLDVYGTNVHVVVSHDGQEEDVLDRQLQSTELGRLMAEWYPEPTIFLGYVVSKPKADRPAPYKYLVEDGRMNDIDEDDWDRWCQYVLYRGLYRIGYARVSRSTITDTELQVGRFLLPRHGSRIIDAPHDDRYLRINKDVVPDSWKFPAKYGSTGTKGHFYHVFPEGARYYALPEGALV</sequence>
<protein>
    <recommendedName>
        <fullName evidence="8">Calcofluor white hypersensitive protein</fullName>
    </recommendedName>
</protein>
<dbReference type="STRING" id="1858805.M5G9E5"/>
<dbReference type="OrthoDB" id="68581at2759"/>
<dbReference type="Gene3D" id="3.60.10.10">
    <property type="entry name" value="Endonuclease/exonuclease/phosphatase"/>
    <property type="match status" value="1"/>
</dbReference>
<dbReference type="GO" id="GO:0006506">
    <property type="term" value="P:GPI anchor biosynthetic process"/>
    <property type="evidence" value="ECO:0007669"/>
    <property type="project" value="TreeGrafter"/>
</dbReference>
<feature type="transmembrane region" description="Helical" evidence="1">
    <location>
        <begin position="12"/>
        <end position="34"/>
    </location>
</feature>
<evidence type="ECO:0000313" key="6">
    <source>
        <dbReference type="EMBL" id="EJU04855.1"/>
    </source>
</evidence>
<feature type="domain" description="PGAP2IP C-terminal nuclease-like" evidence="5">
    <location>
        <begin position="688"/>
        <end position="923"/>
    </location>
</feature>
<feature type="transmembrane region" description="Helical" evidence="1">
    <location>
        <begin position="505"/>
        <end position="524"/>
    </location>
</feature>
<dbReference type="HOGENOM" id="CLU_009808_0_0_1"/>
<dbReference type="Pfam" id="PF10277">
    <property type="entry name" value="Frag1"/>
    <property type="match status" value="1"/>
</dbReference>
<evidence type="ECO:0000256" key="1">
    <source>
        <dbReference type="SAM" id="Phobius"/>
    </source>
</evidence>
<evidence type="ECO:0000313" key="7">
    <source>
        <dbReference type="Proteomes" id="UP000030653"/>
    </source>
</evidence>
<dbReference type="RefSeq" id="XP_040631749.1">
    <property type="nucleotide sequence ID" value="XM_040771938.1"/>
</dbReference>
<dbReference type="InterPro" id="IPR057315">
    <property type="entry name" value="Exo_endo_phos_PGAP2IP_C"/>
</dbReference>
<dbReference type="GO" id="GO:0005783">
    <property type="term" value="C:endoplasmic reticulum"/>
    <property type="evidence" value="ECO:0007669"/>
    <property type="project" value="TreeGrafter"/>
</dbReference>
<dbReference type="OMA" id="CVWYFPL"/>
<organism evidence="6 7">
    <name type="scientific">Dacryopinax primogenitus (strain DJM 731)</name>
    <name type="common">Brown rot fungus</name>
    <dbReference type="NCBI Taxonomy" id="1858805"/>
    <lineage>
        <taxon>Eukaryota</taxon>
        <taxon>Fungi</taxon>
        <taxon>Dikarya</taxon>
        <taxon>Basidiomycota</taxon>
        <taxon>Agaricomycotina</taxon>
        <taxon>Dacrymycetes</taxon>
        <taxon>Dacrymycetales</taxon>
        <taxon>Dacrymycetaceae</taxon>
        <taxon>Dacryopinax</taxon>
    </lineage>
</organism>
<dbReference type="FunFam" id="3.60.10.10:FF:000100">
    <property type="entry name" value="Unplaced genomic scaffold supercont2.12, whole genome shotgun sequence"/>
    <property type="match status" value="1"/>
</dbReference>
<dbReference type="EMBL" id="JH795857">
    <property type="protein sequence ID" value="EJU04855.1"/>
    <property type="molecule type" value="Genomic_DNA"/>
</dbReference>
<proteinExistence type="predicted"/>
<dbReference type="AlphaFoldDB" id="M5G9E5"/>
<feature type="transmembrane region" description="Helical" evidence="1">
    <location>
        <begin position="587"/>
        <end position="610"/>
    </location>
</feature>
<dbReference type="Proteomes" id="UP000030653">
    <property type="component" value="Unassembled WGS sequence"/>
</dbReference>
<dbReference type="InterPro" id="IPR053912">
    <property type="entry name" value="PGAP2IP_TM_1nd"/>
</dbReference>
<evidence type="ECO:0000259" key="2">
    <source>
        <dbReference type="Pfam" id="PF10277"/>
    </source>
</evidence>
<feature type="domain" description="PGAP2IP second transmembrane" evidence="3">
    <location>
        <begin position="469"/>
        <end position="637"/>
    </location>
</feature>
<dbReference type="PANTHER" id="PTHR14859:SF1">
    <property type="entry name" value="PGAP2-INTERACTING PROTEIN"/>
    <property type="match status" value="1"/>
</dbReference>
<dbReference type="GO" id="GO:0031505">
    <property type="term" value="P:fungal-type cell wall organization"/>
    <property type="evidence" value="ECO:0007669"/>
    <property type="project" value="TreeGrafter"/>
</dbReference>
<name>M5G9E5_DACPD</name>
<feature type="transmembrane region" description="Helical" evidence="1">
    <location>
        <begin position="622"/>
        <end position="643"/>
    </location>
</feature>
<dbReference type="InterPro" id="IPR053911">
    <property type="entry name" value="PGAP2IP_TM_2nd"/>
</dbReference>
<feature type="transmembrane region" description="Helical" evidence="1">
    <location>
        <begin position="131"/>
        <end position="151"/>
    </location>
</feature>
<feature type="transmembrane region" description="Helical" evidence="1">
    <location>
        <begin position="68"/>
        <end position="90"/>
    </location>
</feature>